<dbReference type="Pfam" id="PF12937">
    <property type="entry name" value="F-box-like"/>
    <property type="match status" value="1"/>
</dbReference>
<accession>A0AAG5DL79</accession>
<dbReference type="Gene3D" id="3.80.10.10">
    <property type="entry name" value="Ribonuclease Inhibitor"/>
    <property type="match status" value="2"/>
</dbReference>
<proteinExistence type="predicted"/>
<keyword evidence="3" id="KW-1185">Reference proteome</keyword>
<evidence type="ECO:0000313" key="3">
    <source>
        <dbReference type="Proteomes" id="UP000075880"/>
    </source>
</evidence>
<dbReference type="SUPFAM" id="SSF52047">
    <property type="entry name" value="RNI-like"/>
    <property type="match status" value="1"/>
</dbReference>
<dbReference type="Proteomes" id="UP000075880">
    <property type="component" value="Unassembled WGS sequence"/>
</dbReference>
<dbReference type="PROSITE" id="PS50181">
    <property type="entry name" value="FBOX"/>
    <property type="match status" value="1"/>
</dbReference>
<name>A0AAG5DL79_ANOAO</name>
<protein>
    <recommendedName>
        <fullName evidence="1">F-box domain-containing protein</fullName>
    </recommendedName>
</protein>
<dbReference type="Gene3D" id="1.20.1280.50">
    <property type="match status" value="1"/>
</dbReference>
<dbReference type="InterPro" id="IPR036047">
    <property type="entry name" value="F-box-like_dom_sf"/>
</dbReference>
<reference evidence="2" key="1">
    <citation type="submission" date="2024-04" db="UniProtKB">
        <authorList>
            <consortium name="EnsemblMetazoa"/>
        </authorList>
    </citation>
    <scope>IDENTIFICATION</scope>
    <source>
        <strain evidence="2">EBRO</strain>
    </source>
</reference>
<dbReference type="CDD" id="cd09917">
    <property type="entry name" value="F-box_SF"/>
    <property type="match status" value="1"/>
</dbReference>
<sequence>MNLNCFPYEVLCRIFDYLPWKDRQRVSLVCCRWNDIINTDHYMRRQKLVLYNYSKAKFFSGVGVELLNRQKHIELNSNAMLDTEELLQTIGESFGGGEAMVTSLSLFLRSEHRLAFGLVVVNLPNLAHLKELNISANEALRTGVRIESACLEKLYISFYQNSRCTLYTPKLHTLHLTVRYRSEIDLLRSISAQLVELQVSFISKDHVATLFDCNVSSLKRLSISLRSDKYIVYNVSPVLLRPLDREGVFARTIVGLESLEVVNVCNILDISFLQMFVHARSLKGLIMNYIKLNVEVNQLINGFQLLRNLNLQGSHNADDSQQLHLPYLETLVVPYKQLSLFKTELKTLTTLYYSNSTKHQSQFITQIAKAFPNLSFLCLQNFDHELESHAFRNLNLLTQLRMLVIKDMSVSSQLFVNCPNVPHLERLVTDTIVSEVSMLEAIPVRFPALQSYVIENCFLYLIPDDHEKFDMTFDAFRRLMPYCCVSTKDSTIFTAKHCGI</sequence>
<dbReference type="SMART" id="SM00256">
    <property type="entry name" value="FBOX"/>
    <property type="match status" value="1"/>
</dbReference>
<feature type="domain" description="F-box" evidence="1">
    <location>
        <begin position="1"/>
        <end position="46"/>
    </location>
</feature>
<dbReference type="EnsemblMetazoa" id="ENSAATROPT013103">
    <property type="protein sequence ID" value="ENSAATROPP011906"/>
    <property type="gene ID" value="ENSAATROPG010663"/>
</dbReference>
<evidence type="ECO:0000313" key="2">
    <source>
        <dbReference type="EnsemblMetazoa" id="ENSAATROPP011906"/>
    </source>
</evidence>
<evidence type="ECO:0000259" key="1">
    <source>
        <dbReference type="PROSITE" id="PS50181"/>
    </source>
</evidence>
<dbReference type="AlphaFoldDB" id="A0AAG5DL79"/>
<dbReference type="InterPro" id="IPR001810">
    <property type="entry name" value="F-box_dom"/>
</dbReference>
<organism evidence="2 3">
    <name type="scientific">Anopheles atroparvus</name>
    <name type="common">European mosquito</name>
    <dbReference type="NCBI Taxonomy" id="41427"/>
    <lineage>
        <taxon>Eukaryota</taxon>
        <taxon>Metazoa</taxon>
        <taxon>Ecdysozoa</taxon>
        <taxon>Arthropoda</taxon>
        <taxon>Hexapoda</taxon>
        <taxon>Insecta</taxon>
        <taxon>Pterygota</taxon>
        <taxon>Neoptera</taxon>
        <taxon>Endopterygota</taxon>
        <taxon>Diptera</taxon>
        <taxon>Nematocera</taxon>
        <taxon>Culicoidea</taxon>
        <taxon>Culicidae</taxon>
        <taxon>Anophelinae</taxon>
        <taxon>Anopheles</taxon>
    </lineage>
</organism>
<dbReference type="SUPFAM" id="SSF81383">
    <property type="entry name" value="F-box domain"/>
    <property type="match status" value="1"/>
</dbReference>
<dbReference type="InterPro" id="IPR032675">
    <property type="entry name" value="LRR_dom_sf"/>
</dbReference>